<dbReference type="OrthoDB" id="5382295at2"/>
<gene>
    <name evidence="2" type="ORF">DF286_01385</name>
</gene>
<accession>A0A2U2J606</accession>
<evidence type="ECO:0000313" key="3">
    <source>
        <dbReference type="Proteomes" id="UP000245916"/>
    </source>
</evidence>
<protein>
    <recommendedName>
        <fullName evidence="1">DUF6265 domain-containing protein</fullName>
    </recommendedName>
</protein>
<sequence length="143" mass="15680">MALAALLSLAAAPAVEVGDLQWLSGSWVSRDGDRWTEEWWTPPRGGIMIGAGFSGRGAKATSFEHMRIMAGEDGAIAFYGMPGGAATVRFPLVNGGEGEAVFENPAHDYPQRIRYRLEGETLVATTSLMDGSREQRWIYRRME</sequence>
<dbReference type="InterPro" id="IPR046232">
    <property type="entry name" value="DUF6265"/>
</dbReference>
<comment type="caution">
    <text evidence="2">The sequence shown here is derived from an EMBL/GenBank/DDBJ whole genome shotgun (WGS) entry which is preliminary data.</text>
</comment>
<reference evidence="2 3" key="1">
    <citation type="submission" date="2018-05" db="EMBL/GenBank/DDBJ databases">
        <title>Genome of Sphingosinicella humi QZX222.</title>
        <authorList>
            <person name="Qiao Z."/>
            <person name="Wang G."/>
        </authorList>
    </citation>
    <scope>NUCLEOTIDE SEQUENCE [LARGE SCALE GENOMIC DNA]</scope>
    <source>
        <strain evidence="2 3">QZX222</strain>
    </source>
</reference>
<evidence type="ECO:0000259" key="1">
    <source>
        <dbReference type="Pfam" id="PF19780"/>
    </source>
</evidence>
<proteinExistence type="predicted"/>
<dbReference type="EMBL" id="QFFF01000001">
    <property type="protein sequence ID" value="PWG03775.1"/>
    <property type="molecule type" value="Genomic_DNA"/>
</dbReference>
<name>A0A2U2J606_9SPHN</name>
<keyword evidence="3" id="KW-1185">Reference proteome</keyword>
<organism evidence="2 3">
    <name type="scientific">Allosphingosinicella humi</name>
    <dbReference type="NCBI Taxonomy" id="2068657"/>
    <lineage>
        <taxon>Bacteria</taxon>
        <taxon>Pseudomonadati</taxon>
        <taxon>Pseudomonadota</taxon>
        <taxon>Alphaproteobacteria</taxon>
        <taxon>Sphingomonadales</taxon>
        <taxon>Sphingomonadaceae</taxon>
        <taxon>Allosphingosinicella</taxon>
    </lineage>
</organism>
<dbReference type="Proteomes" id="UP000245916">
    <property type="component" value="Unassembled WGS sequence"/>
</dbReference>
<dbReference type="Pfam" id="PF19780">
    <property type="entry name" value="DUF6265"/>
    <property type="match status" value="1"/>
</dbReference>
<feature type="domain" description="DUF6265" evidence="1">
    <location>
        <begin position="21"/>
        <end position="125"/>
    </location>
</feature>
<dbReference type="AlphaFoldDB" id="A0A2U2J606"/>
<evidence type="ECO:0000313" key="2">
    <source>
        <dbReference type="EMBL" id="PWG03775.1"/>
    </source>
</evidence>